<feature type="region of interest" description="Disordered" evidence="1">
    <location>
        <begin position="37"/>
        <end position="57"/>
    </location>
</feature>
<keyword evidence="2" id="KW-0732">Signal</keyword>
<dbReference type="EMBL" id="CP021108">
    <property type="protein sequence ID" value="ARP80541.1"/>
    <property type="molecule type" value="Genomic_DNA"/>
</dbReference>
<dbReference type="Pfam" id="PF13827">
    <property type="entry name" value="DUF4189"/>
    <property type="match status" value="1"/>
</dbReference>
<evidence type="ECO:0000313" key="4">
    <source>
        <dbReference type="EMBL" id="ARP80541.1"/>
    </source>
</evidence>
<evidence type="ECO:0000256" key="1">
    <source>
        <dbReference type="SAM" id="MobiDB-lite"/>
    </source>
</evidence>
<organism evidence="4 5">
    <name type="scientific">Bordetella genomosp. 8</name>
    <dbReference type="NCBI Taxonomy" id="1416806"/>
    <lineage>
        <taxon>Bacteria</taxon>
        <taxon>Pseudomonadati</taxon>
        <taxon>Pseudomonadota</taxon>
        <taxon>Betaproteobacteria</taxon>
        <taxon>Burkholderiales</taxon>
        <taxon>Alcaligenaceae</taxon>
        <taxon>Bordetella</taxon>
    </lineage>
</organism>
<evidence type="ECO:0000256" key="2">
    <source>
        <dbReference type="SAM" id="SignalP"/>
    </source>
</evidence>
<feature type="signal peptide" evidence="2">
    <location>
        <begin position="1"/>
        <end position="20"/>
    </location>
</feature>
<reference evidence="4 5" key="1">
    <citation type="submission" date="2017-05" db="EMBL/GenBank/DDBJ databases">
        <title>Complete and WGS of Bordetella genogroups.</title>
        <authorList>
            <person name="Spilker T."/>
            <person name="LiPuma J."/>
        </authorList>
    </citation>
    <scope>NUCLEOTIDE SEQUENCE [LARGE SCALE GENOMIC DNA]</scope>
    <source>
        <strain evidence="4 5">AU19157</strain>
    </source>
</reference>
<dbReference type="OrthoDB" id="8664755at2"/>
<evidence type="ECO:0000313" key="5">
    <source>
        <dbReference type="Proteomes" id="UP000194151"/>
    </source>
</evidence>
<gene>
    <name evidence="4" type="ORF">CAL12_06630</name>
</gene>
<protein>
    <recommendedName>
        <fullName evidence="3">DUF4189 domain-containing protein</fullName>
    </recommendedName>
</protein>
<feature type="domain" description="DUF4189" evidence="3">
    <location>
        <begin position="65"/>
        <end position="158"/>
    </location>
</feature>
<accession>A0A1W6YHM3</accession>
<sequence length="165" mass="16934">MKFIAFGFLLLLAAPFAAHAQCAPGIPGAGNPGCIPPSAPNSPYNQGDGAPALPQAPPPVWQDRWGAIAFDEATSSAGVSTNQTSQRHAESMALSNCEKAGGKHCQVNVTYHNQCVAVAQKPGGGRIGVSRGPSIKKASDVALKNCGSDSCKVAYSNCTDAVRVQ</sequence>
<dbReference type="AlphaFoldDB" id="A0A1W6YHM3"/>
<name>A0A1W6YHM3_9BORD</name>
<feature type="chain" id="PRO_5010855742" description="DUF4189 domain-containing protein" evidence="2">
    <location>
        <begin position="21"/>
        <end position="165"/>
    </location>
</feature>
<dbReference type="Proteomes" id="UP000194151">
    <property type="component" value="Chromosome"/>
</dbReference>
<dbReference type="RefSeq" id="WP_086063766.1">
    <property type="nucleotide sequence ID" value="NZ_CP021108.1"/>
</dbReference>
<proteinExistence type="predicted"/>
<keyword evidence="5" id="KW-1185">Reference proteome</keyword>
<dbReference type="KEGG" id="bgv:CAL12_06630"/>
<evidence type="ECO:0000259" key="3">
    <source>
        <dbReference type="Pfam" id="PF13827"/>
    </source>
</evidence>
<dbReference type="InterPro" id="IPR025240">
    <property type="entry name" value="DUF4189"/>
</dbReference>